<keyword evidence="1" id="KW-0732">Signal</keyword>
<proteinExistence type="predicted"/>
<evidence type="ECO:0000313" key="3">
    <source>
        <dbReference type="Proteomes" id="UP001501444"/>
    </source>
</evidence>
<dbReference type="EMBL" id="BAAARV010000006">
    <property type="protein sequence ID" value="GAA2331241.1"/>
    <property type="molecule type" value="Genomic_DNA"/>
</dbReference>
<evidence type="ECO:0000313" key="2">
    <source>
        <dbReference type="EMBL" id="GAA2331241.1"/>
    </source>
</evidence>
<feature type="chain" id="PRO_5047477003" description="Lipoprotein" evidence="1">
    <location>
        <begin position="24"/>
        <end position="297"/>
    </location>
</feature>
<dbReference type="PROSITE" id="PS51257">
    <property type="entry name" value="PROKAR_LIPOPROTEIN"/>
    <property type="match status" value="1"/>
</dbReference>
<dbReference type="RefSeq" id="WP_344610985.1">
    <property type="nucleotide sequence ID" value="NZ_BAAARV010000006.1"/>
</dbReference>
<reference evidence="3" key="1">
    <citation type="journal article" date="2019" name="Int. J. Syst. Evol. Microbiol.">
        <title>The Global Catalogue of Microorganisms (GCM) 10K type strain sequencing project: providing services to taxonomists for standard genome sequencing and annotation.</title>
        <authorList>
            <consortium name="The Broad Institute Genomics Platform"/>
            <consortium name="The Broad Institute Genome Sequencing Center for Infectious Disease"/>
            <person name="Wu L."/>
            <person name="Ma J."/>
        </authorList>
    </citation>
    <scope>NUCLEOTIDE SEQUENCE [LARGE SCALE GENOMIC DNA]</scope>
    <source>
        <strain evidence="3">JCM 3272</strain>
    </source>
</reference>
<name>A0ABP5SH87_9ACTN</name>
<accession>A0ABP5SH87</accession>
<feature type="signal peptide" evidence="1">
    <location>
        <begin position="1"/>
        <end position="23"/>
    </location>
</feature>
<keyword evidence="3" id="KW-1185">Reference proteome</keyword>
<sequence length="297" mass="30053">MKRASLLAVVLVVLAGCARGGGAGPGEEGLERLRRQADEALARYDKAVADAGGTQRFAPVGELTGQVGDWEAQIQDGKAALLTGRVITAATLPEAPQPTGEVIWAAGARQTLPLISAGEALRQLVAAAAPGDCGNCRPLEVTGARLGTTAIRTTRGDATAPAWQYTIKGSAVLVTRVAVAASAAVQVVPPSWDPYNAPGGMAIESATASADGKRLTVKFTGAPRGGDQPCGSDYTAEAVESDNAVVVIVVEHPHAPGEACTAIGAPRSTTVDLAKPLGDRAVLEVQQGTPVPVTTGG</sequence>
<dbReference type="Proteomes" id="UP001501444">
    <property type="component" value="Unassembled WGS sequence"/>
</dbReference>
<evidence type="ECO:0008006" key="4">
    <source>
        <dbReference type="Google" id="ProtNLM"/>
    </source>
</evidence>
<evidence type="ECO:0000256" key="1">
    <source>
        <dbReference type="SAM" id="SignalP"/>
    </source>
</evidence>
<organism evidence="2 3">
    <name type="scientific">Dactylosporangium salmoneum</name>
    <dbReference type="NCBI Taxonomy" id="53361"/>
    <lineage>
        <taxon>Bacteria</taxon>
        <taxon>Bacillati</taxon>
        <taxon>Actinomycetota</taxon>
        <taxon>Actinomycetes</taxon>
        <taxon>Micromonosporales</taxon>
        <taxon>Micromonosporaceae</taxon>
        <taxon>Dactylosporangium</taxon>
    </lineage>
</organism>
<protein>
    <recommendedName>
        <fullName evidence="4">Lipoprotein</fullName>
    </recommendedName>
</protein>
<gene>
    <name evidence="2" type="ORF">GCM10010170_009630</name>
</gene>
<comment type="caution">
    <text evidence="2">The sequence shown here is derived from an EMBL/GenBank/DDBJ whole genome shotgun (WGS) entry which is preliminary data.</text>
</comment>